<accession>A0A1D8JIS5</accession>
<dbReference type="PANTHER" id="PTHR20854">
    <property type="entry name" value="INOSITOL MONOPHOSPHATASE"/>
    <property type="match status" value="1"/>
</dbReference>
<dbReference type="KEGG" id="surl:BI350_14435"/>
<dbReference type="GO" id="GO:0046854">
    <property type="term" value="P:phosphatidylinositol phosphate biosynthetic process"/>
    <property type="evidence" value="ECO:0007669"/>
    <property type="project" value="InterPro"/>
</dbReference>
<dbReference type="InterPro" id="IPR020550">
    <property type="entry name" value="Inositol_monophosphatase_CS"/>
</dbReference>
<evidence type="ECO:0000313" key="8">
    <source>
        <dbReference type="EMBL" id="AOV08613.1"/>
    </source>
</evidence>
<feature type="binding site" evidence="7">
    <location>
        <position position="92"/>
    </location>
    <ligand>
        <name>Mg(2+)</name>
        <dbReference type="ChEBI" id="CHEBI:18420"/>
        <label>1</label>
        <note>catalytic</note>
    </ligand>
</feature>
<feature type="binding site" evidence="7">
    <location>
        <position position="71"/>
    </location>
    <ligand>
        <name>Mg(2+)</name>
        <dbReference type="ChEBI" id="CHEBI:18420"/>
        <label>1</label>
        <note>catalytic</note>
    </ligand>
</feature>
<dbReference type="PROSITE" id="PS00630">
    <property type="entry name" value="IMP_2"/>
    <property type="match status" value="1"/>
</dbReference>
<dbReference type="SUPFAM" id="SSF56655">
    <property type="entry name" value="Carbohydrate phosphatase"/>
    <property type="match status" value="1"/>
</dbReference>
<evidence type="ECO:0000256" key="4">
    <source>
        <dbReference type="ARBA" id="ARBA00022723"/>
    </source>
</evidence>
<evidence type="ECO:0000256" key="3">
    <source>
        <dbReference type="ARBA" id="ARBA00013106"/>
    </source>
</evidence>
<dbReference type="Gene3D" id="3.40.190.80">
    <property type="match status" value="1"/>
</dbReference>
<dbReference type="EC" id="3.1.3.25" evidence="3"/>
<evidence type="ECO:0000256" key="2">
    <source>
        <dbReference type="ARBA" id="ARBA00001946"/>
    </source>
</evidence>
<feature type="binding site" evidence="7">
    <location>
        <position position="91"/>
    </location>
    <ligand>
        <name>Mg(2+)</name>
        <dbReference type="ChEBI" id="CHEBI:18420"/>
        <label>1</label>
        <note>catalytic</note>
    </ligand>
</feature>
<dbReference type="GO" id="GO:0007165">
    <property type="term" value="P:signal transduction"/>
    <property type="evidence" value="ECO:0007669"/>
    <property type="project" value="TreeGrafter"/>
</dbReference>
<keyword evidence="9" id="KW-1185">Reference proteome</keyword>
<feature type="binding site" evidence="7">
    <location>
        <position position="217"/>
    </location>
    <ligand>
        <name>Mg(2+)</name>
        <dbReference type="ChEBI" id="CHEBI:18420"/>
        <label>1</label>
        <note>catalytic</note>
    </ligand>
</feature>
<dbReference type="GO" id="GO:0046872">
    <property type="term" value="F:metal ion binding"/>
    <property type="evidence" value="ECO:0007669"/>
    <property type="project" value="UniProtKB-KW"/>
</dbReference>
<comment type="catalytic activity">
    <reaction evidence="1">
        <text>a myo-inositol phosphate + H2O = myo-inositol + phosphate</text>
        <dbReference type="Rhea" id="RHEA:24056"/>
        <dbReference type="ChEBI" id="CHEBI:15377"/>
        <dbReference type="ChEBI" id="CHEBI:17268"/>
        <dbReference type="ChEBI" id="CHEBI:43474"/>
        <dbReference type="ChEBI" id="CHEBI:84139"/>
        <dbReference type="EC" id="3.1.3.25"/>
    </reaction>
</comment>
<dbReference type="FunFam" id="3.30.540.10:FF:000003">
    <property type="entry name" value="Inositol-1-monophosphatase"/>
    <property type="match status" value="1"/>
</dbReference>
<evidence type="ECO:0000256" key="6">
    <source>
        <dbReference type="ARBA" id="ARBA00022842"/>
    </source>
</evidence>
<dbReference type="InterPro" id="IPR020583">
    <property type="entry name" value="Inositol_monoP_metal-BS"/>
</dbReference>
<evidence type="ECO:0000256" key="1">
    <source>
        <dbReference type="ARBA" id="ARBA00001033"/>
    </source>
</evidence>
<keyword evidence="5" id="KW-0378">Hydrolase</keyword>
<name>A0A1D8JIS5_9BACL</name>
<gene>
    <name evidence="8" type="ORF">BI350_14435</name>
</gene>
<dbReference type="PROSITE" id="PS00629">
    <property type="entry name" value="IMP_1"/>
    <property type="match status" value="1"/>
</dbReference>
<feature type="binding site" evidence="7">
    <location>
        <position position="89"/>
    </location>
    <ligand>
        <name>Mg(2+)</name>
        <dbReference type="ChEBI" id="CHEBI:18420"/>
        <label>1</label>
        <note>catalytic</note>
    </ligand>
</feature>
<comment type="cofactor">
    <cofactor evidence="2 7">
        <name>Mg(2+)</name>
        <dbReference type="ChEBI" id="CHEBI:18420"/>
    </cofactor>
</comment>
<evidence type="ECO:0000256" key="7">
    <source>
        <dbReference type="PIRSR" id="PIRSR600760-2"/>
    </source>
</evidence>
<sequence length="269" mass="29768">MDAELRGKIYQDAKEWILNAGRNIREAINDPLVVETKAHANDLVTEVDRETEYFLVTHIRDTYPTHKVFSEEGYGDDIQSLDGIVWIIDPIDGTMNFVKQRKNFAISIGIFHEGIGEIGFVYDVMSDILYSAKKGEGAYKNDEKLQSLEPNLALGEAILGFNHKWLCQNDVIDEKVVQQLVSNIRGSRAYGSAALKLAYVSEGIIDGYLTMNLAPWDIAGGMILANEVGAVTTNLTGGPVTLLSNDSTVTCHPAIQTELIKDYLEKGIK</sequence>
<evidence type="ECO:0000313" key="9">
    <source>
        <dbReference type="Proteomes" id="UP000185746"/>
    </source>
</evidence>
<dbReference type="Gene3D" id="3.30.540.10">
    <property type="entry name" value="Fructose-1,6-Bisphosphatase, subunit A, domain 1"/>
    <property type="match status" value="1"/>
</dbReference>
<dbReference type="GO" id="GO:0008934">
    <property type="term" value="F:inositol monophosphate 1-phosphatase activity"/>
    <property type="evidence" value="ECO:0007669"/>
    <property type="project" value="TreeGrafter"/>
</dbReference>
<dbReference type="InterPro" id="IPR000760">
    <property type="entry name" value="Inositol_monophosphatase-like"/>
</dbReference>
<dbReference type="Pfam" id="PF00459">
    <property type="entry name" value="Inositol_P"/>
    <property type="match status" value="1"/>
</dbReference>
<dbReference type="AlphaFoldDB" id="A0A1D8JIS5"/>
<dbReference type="GO" id="GO:0006020">
    <property type="term" value="P:inositol metabolic process"/>
    <property type="evidence" value="ECO:0007669"/>
    <property type="project" value="TreeGrafter"/>
</dbReference>
<protein>
    <recommendedName>
        <fullName evidence="3">inositol-phosphate phosphatase</fullName>
        <ecNumber evidence="3">3.1.3.25</ecNumber>
    </recommendedName>
</protein>
<dbReference type="EMBL" id="CP017560">
    <property type="protein sequence ID" value="AOV08613.1"/>
    <property type="molecule type" value="Genomic_DNA"/>
</dbReference>
<keyword evidence="6 7" id="KW-0460">Magnesium</keyword>
<evidence type="ECO:0000256" key="5">
    <source>
        <dbReference type="ARBA" id="ARBA00022801"/>
    </source>
</evidence>
<proteinExistence type="predicted"/>
<dbReference type="Proteomes" id="UP000185746">
    <property type="component" value="Chromosome"/>
</dbReference>
<keyword evidence="4 7" id="KW-0479">Metal-binding</keyword>
<reference evidence="8 9" key="1">
    <citation type="submission" date="2016-09" db="EMBL/GenBank/DDBJ databases">
        <title>Complete genome sequence of the Lysinibacillus sphaericus LMG 22257, a specie of Bacillus with ureolytic activity that can effectively biodeposit calcium carbonate.</title>
        <authorList>
            <person name="Yan W."/>
        </authorList>
    </citation>
    <scope>NUCLEOTIDE SEQUENCE [LARGE SCALE GENOMIC DNA]</scope>
    <source>
        <strain evidence="8 9">LMG 22257</strain>
    </source>
</reference>
<organism evidence="8 9">
    <name type="scientific">Sporosarcina ureilytica</name>
    <dbReference type="NCBI Taxonomy" id="298596"/>
    <lineage>
        <taxon>Bacteria</taxon>
        <taxon>Bacillati</taxon>
        <taxon>Bacillota</taxon>
        <taxon>Bacilli</taxon>
        <taxon>Bacillales</taxon>
        <taxon>Caryophanaceae</taxon>
        <taxon>Sporosarcina</taxon>
    </lineage>
</organism>
<dbReference type="CDD" id="cd01637">
    <property type="entry name" value="IMPase_like"/>
    <property type="match status" value="1"/>
</dbReference>
<dbReference type="PRINTS" id="PR00377">
    <property type="entry name" value="IMPHPHTASES"/>
</dbReference>
<dbReference type="PANTHER" id="PTHR20854:SF4">
    <property type="entry name" value="INOSITOL-1-MONOPHOSPHATASE-RELATED"/>
    <property type="match status" value="1"/>
</dbReference>
<dbReference type="RefSeq" id="WP_075528779.1">
    <property type="nucleotide sequence ID" value="NZ_CP017560.1"/>
</dbReference>